<dbReference type="InterPro" id="IPR024412">
    <property type="entry name" value="Lsr2_dim_dom"/>
</dbReference>
<keyword evidence="1" id="KW-0238">DNA-binding</keyword>
<feature type="domain" description="Lsr2 DNA-binding" evidence="4">
    <location>
        <begin position="74"/>
        <end position="107"/>
    </location>
</feature>
<dbReference type="Pfam" id="PF11774">
    <property type="entry name" value="Lsr2"/>
    <property type="match status" value="1"/>
</dbReference>
<evidence type="ECO:0000256" key="1">
    <source>
        <dbReference type="ARBA" id="ARBA00023125"/>
    </source>
</evidence>
<dbReference type="Gene3D" id="3.30.60.230">
    <property type="entry name" value="Lsr2, dimerization domain"/>
    <property type="match status" value="1"/>
</dbReference>
<dbReference type="GeneID" id="300551914"/>
<dbReference type="EMBL" id="JRVJ01000022">
    <property type="protein sequence ID" value="KGM18115.1"/>
    <property type="molecule type" value="Genomic_DNA"/>
</dbReference>
<dbReference type="GO" id="GO:0016746">
    <property type="term" value="F:acyltransferase activity"/>
    <property type="evidence" value="ECO:0007669"/>
    <property type="project" value="InterPro"/>
</dbReference>
<evidence type="ECO:0000313" key="5">
    <source>
        <dbReference type="EMBL" id="KGM18115.1"/>
    </source>
</evidence>
<reference evidence="5 6" key="1">
    <citation type="submission" date="2014-10" db="EMBL/GenBank/DDBJ databases">
        <title>Whole Genome sequence of Corynebacterium auriscanis strain CIP 106629.</title>
        <authorList>
            <person name="Hassan S.S."/>
            <person name="Jamal S.B."/>
            <person name="Tiwari S."/>
            <person name="Oliveira L.D.C."/>
            <person name="Souza F."/>
            <person name="Mariano D.C."/>
            <person name="Almeida S."/>
            <person name="Dorella F."/>
            <person name="Pereira F."/>
            <person name="Carvalho A."/>
            <person name="Leal C.A."/>
            <person name="Soares S.D.C."/>
            <person name="Figueiredo H.C."/>
            <person name="Silva A."/>
            <person name="Azevedo V.A."/>
        </authorList>
    </citation>
    <scope>NUCLEOTIDE SEQUENCE [LARGE SCALE GENOMIC DNA]</scope>
    <source>
        <strain evidence="5 6">CIP 106629</strain>
    </source>
</reference>
<accession>A0A0A2DG20</accession>
<dbReference type="AlphaFoldDB" id="A0A0A2DG20"/>
<dbReference type="RefSeq" id="WP_035115974.1">
    <property type="nucleotide sequence ID" value="NZ_CP047046.1"/>
</dbReference>
<feature type="region of interest" description="Disordered" evidence="2">
    <location>
        <begin position="60"/>
        <end position="85"/>
    </location>
</feature>
<protein>
    <submittedName>
        <fullName evidence="5">Histone</fullName>
    </submittedName>
</protein>
<evidence type="ECO:0000256" key="2">
    <source>
        <dbReference type="SAM" id="MobiDB-lite"/>
    </source>
</evidence>
<organism evidence="5 6">
    <name type="scientific">Corynebacterium auriscanis</name>
    <dbReference type="NCBI Taxonomy" id="99807"/>
    <lineage>
        <taxon>Bacteria</taxon>
        <taxon>Bacillati</taxon>
        <taxon>Actinomycetota</taxon>
        <taxon>Actinomycetes</taxon>
        <taxon>Mycobacteriales</taxon>
        <taxon>Corynebacteriaceae</taxon>
        <taxon>Corynebacterium</taxon>
    </lineage>
</organism>
<dbReference type="InterPro" id="IPR036625">
    <property type="entry name" value="E3-bd_dom_sf"/>
</dbReference>
<dbReference type="InterPro" id="IPR055370">
    <property type="entry name" value="Lsr2_DNA-bd"/>
</dbReference>
<keyword evidence="6" id="KW-1185">Reference proteome</keyword>
<sequence>MARREVTQFFDDFDNTPLSEDEVKVVDFTVNGVDYTLDLSPENSQKFDDAVQPFVQVARRKPRSGKRVNRTTNPGQNKRIREWAKKNNISVSSRGRISADVIERFEKDQGK</sequence>
<dbReference type="Proteomes" id="UP000030145">
    <property type="component" value="Unassembled WGS sequence"/>
</dbReference>
<evidence type="ECO:0000313" key="6">
    <source>
        <dbReference type="Proteomes" id="UP000030145"/>
    </source>
</evidence>
<evidence type="ECO:0000259" key="4">
    <source>
        <dbReference type="Pfam" id="PF23359"/>
    </source>
</evidence>
<feature type="domain" description="Lsr2 dimerization" evidence="3">
    <location>
        <begin position="1"/>
        <end position="60"/>
    </location>
</feature>
<dbReference type="Gene3D" id="4.10.320.10">
    <property type="entry name" value="E3-binding domain"/>
    <property type="match status" value="1"/>
</dbReference>
<gene>
    <name evidence="5" type="ORF">MA47_10250</name>
</gene>
<feature type="compositionally biased region" description="Basic residues" evidence="2">
    <location>
        <begin position="60"/>
        <end position="69"/>
    </location>
</feature>
<dbReference type="Pfam" id="PF23359">
    <property type="entry name" value="Lsr2_DNA-bd"/>
    <property type="match status" value="1"/>
</dbReference>
<comment type="caution">
    <text evidence="5">The sequence shown here is derived from an EMBL/GenBank/DDBJ whole genome shotgun (WGS) entry which is preliminary data.</text>
</comment>
<proteinExistence type="predicted"/>
<name>A0A0A2DG20_9CORY</name>
<evidence type="ECO:0000259" key="3">
    <source>
        <dbReference type="Pfam" id="PF11774"/>
    </source>
</evidence>
<dbReference type="GO" id="GO:0003677">
    <property type="term" value="F:DNA binding"/>
    <property type="evidence" value="ECO:0007669"/>
    <property type="project" value="UniProtKB-KW"/>
</dbReference>
<dbReference type="InterPro" id="IPR042261">
    <property type="entry name" value="Lsr2-like_dimerization"/>
</dbReference>